<dbReference type="SUPFAM" id="SSF51556">
    <property type="entry name" value="Metallo-dependent hydrolases"/>
    <property type="match status" value="1"/>
</dbReference>
<dbReference type="InterPro" id="IPR006680">
    <property type="entry name" value="Amidohydro-rel"/>
</dbReference>
<feature type="domain" description="Allantoinase composite" evidence="2">
    <location>
        <begin position="74"/>
        <end position="132"/>
    </location>
</feature>
<protein>
    <submittedName>
        <fullName evidence="3">Putative allantoinase 1-like isoform x1</fullName>
    </submittedName>
</protein>
<dbReference type="Pfam" id="PF24890">
    <property type="entry name" value="ALN_composite"/>
    <property type="match status" value="1"/>
</dbReference>
<dbReference type="PANTHER" id="PTHR43668">
    <property type="entry name" value="ALLANTOINASE"/>
    <property type="match status" value="1"/>
</dbReference>
<sequence length="276" mass="29830">MLGKVLPPFLFAATAVLIANRLHSLGFVDFRLEYIEQTLTENLPAGLKPYFSAIYGEVLPWLGYSSCGWDRAKSFTIISSRVVTPGGTSSAAVEVQDGIISSVQQIPPSVVGNADKQKQLFGSVLVLDFGDAVVAPGLIDVHTHLNEPGREDWEGFRSGTSAAAAGGVTLVVDMPLNSFPATTSSVELQKKKRSAAGKTYTNVAFWGGLVPDNARDAEVALKPSSVSQHCFRHPRFLLPLLPHTPLIIAASRARHRDSSLRRTPVLSLRAGWDTRR</sequence>
<dbReference type="InterPro" id="IPR050138">
    <property type="entry name" value="DHOase/Allantoinase_Hydrolase"/>
</dbReference>
<dbReference type="GO" id="GO:0005737">
    <property type="term" value="C:cytoplasm"/>
    <property type="evidence" value="ECO:0007669"/>
    <property type="project" value="TreeGrafter"/>
</dbReference>
<organism evidence="3">
    <name type="scientific">Tetraselmis sp. GSL018</name>
    <dbReference type="NCBI Taxonomy" id="582737"/>
    <lineage>
        <taxon>Eukaryota</taxon>
        <taxon>Viridiplantae</taxon>
        <taxon>Chlorophyta</taxon>
        <taxon>core chlorophytes</taxon>
        <taxon>Chlorodendrophyceae</taxon>
        <taxon>Chlorodendrales</taxon>
        <taxon>Chlorodendraceae</taxon>
        <taxon>Tetraselmis</taxon>
    </lineage>
</organism>
<evidence type="ECO:0000259" key="1">
    <source>
        <dbReference type="Pfam" id="PF01979"/>
    </source>
</evidence>
<dbReference type="GO" id="GO:0004038">
    <property type="term" value="F:allantoinase activity"/>
    <property type="evidence" value="ECO:0007669"/>
    <property type="project" value="TreeGrafter"/>
</dbReference>
<dbReference type="EMBL" id="GBEZ01027965">
    <property type="protein sequence ID" value="JAC59411.1"/>
    <property type="molecule type" value="Transcribed_RNA"/>
</dbReference>
<reference evidence="3" key="1">
    <citation type="submission" date="2014-05" db="EMBL/GenBank/DDBJ databases">
        <title>The transcriptome of the halophilic microalga Tetraselmis sp. GSL018 isolated from the Great Salt Lake, Utah.</title>
        <authorList>
            <person name="Jinkerson R.E."/>
            <person name="D'Adamo S."/>
            <person name="Posewitz M.C."/>
        </authorList>
    </citation>
    <scope>NUCLEOTIDE SEQUENCE</scope>
    <source>
        <strain evidence="3">GSL018</strain>
    </source>
</reference>
<dbReference type="AlphaFoldDB" id="A0A061QLZ5"/>
<dbReference type="InterPro" id="IPR011059">
    <property type="entry name" value="Metal-dep_hydrolase_composite"/>
</dbReference>
<proteinExistence type="predicted"/>
<name>A0A061QLZ5_9CHLO</name>
<evidence type="ECO:0000313" key="3">
    <source>
        <dbReference type="EMBL" id="JAC59411.1"/>
    </source>
</evidence>
<dbReference type="GO" id="GO:0006145">
    <property type="term" value="P:purine nucleobase catabolic process"/>
    <property type="evidence" value="ECO:0007669"/>
    <property type="project" value="TreeGrafter"/>
</dbReference>
<accession>A0A061QLZ5</accession>
<dbReference type="InterPro" id="IPR032466">
    <property type="entry name" value="Metal_Hydrolase"/>
</dbReference>
<feature type="domain" description="Amidohydrolase-related" evidence="1">
    <location>
        <begin position="133"/>
        <end position="214"/>
    </location>
</feature>
<dbReference type="PANTHER" id="PTHR43668:SF2">
    <property type="entry name" value="ALLANTOINASE"/>
    <property type="match status" value="1"/>
</dbReference>
<gene>
    <name evidence="3" type="ORF">TSPGSL018_31450</name>
</gene>
<dbReference type="InterPro" id="IPR056854">
    <property type="entry name" value="ALN_composite"/>
</dbReference>
<dbReference type="Gene3D" id="3.20.20.140">
    <property type="entry name" value="Metal-dependent hydrolases"/>
    <property type="match status" value="1"/>
</dbReference>
<evidence type="ECO:0000259" key="2">
    <source>
        <dbReference type="Pfam" id="PF24890"/>
    </source>
</evidence>
<dbReference type="Pfam" id="PF01979">
    <property type="entry name" value="Amidohydro_1"/>
    <property type="match status" value="1"/>
</dbReference>
<dbReference type="SUPFAM" id="SSF51338">
    <property type="entry name" value="Composite domain of metallo-dependent hydrolases"/>
    <property type="match status" value="1"/>
</dbReference>